<reference evidence="4 5" key="1">
    <citation type="submission" date="2024-04" db="EMBL/GenBank/DDBJ databases">
        <title>Tritrichomonas musculus Genome.</title>
        <authorList>
            <person name="Alves-Ferreira E."/>
            <person name="Grigg M."/>
            <person name="Lorenzi H."/>
            <person name="Galac M."/>
        </authorList>
    </citation>
    <scope>NUCLEOTIDE SEQUENCE [LARGE SCALE GENOMIC DNA]</scope>
    <source>
        <strain evidence="4 5">EAF2021</strain>
    </source>
</reference>
<evidence type="ECO:0000313" key="4">
    <source>
        <dbReference type="EMBL" id="KAK8876239.1"/>
    </source>
</evidence>
<keyword evidence="2" id="KW-0863">Zinc-finger</keyword>
<comment type="caution">
    <text evidence="4">The sequence shown here is derived from an EMBL/GenBank/DDBJ whole genome shotgun (WGS) entry which is preliminary data.</text>
</comment>
<dbReference type="SUPFAM" id="SSF51126">
    <property type="entry name" value="Pectin lyase-like"/>
    <property type="match status" value="2"/>
</dbReference>
<evidence type="ECO:0000256" key="2">
    <source>
        <dbReference type="PROSITE-ProRule" id="PRU00175"/>
    </source>
</evidence>
<feature type="domain" description="RING-type" evidence="3">
    <location>
        <begin position="464"/>
        <end position="503"/>
    </location>
</feature>
<dbReference type="InterPro" id="IPR011050">
    <property type="entry name" value="Pectin_lyase_fold/virulence"/>
</dbReference>
<dbReference type="InterPro" id="IPR039448">
    <property type="entry name" value="Beta_helix"/>
</dbReference>
<feature type="domain" description="RING-type" evidence="3">
    <location>
        <begin position="521"/>
        <end position="560"/>
    </location>
</feature>
<evidence type="ECO:0000259" key="3">
    <source>
        <dbReference type="PROSITE" id="PS50089"/>
    </source>
</evidence>
<dbReference type="InterPro" id="IPR051550">
    <property type="entry name" value="SCF-Subunits/Alg-Epimerases"/>
</dbReference>
<dbReference type="SUPFAM" id="SSF57850">
    <property type="entry name" value="RING/U-box"/>
    <property type="match status" value="2"/>
</dbReference>
<dbReference type="InterPro" id="IPR006626">
    <property type="entry name" value="PbH1"/>
</dbReference>
<dbReference type="SMART" id="SM00710">
    <property type="entry name" value="PbH1"/>
    <property type="match status" value="10"/>
</dbReference>
<proteinExistence type="predicted"/>
<keyword evidence="1" id="KW-0677">Repeat</keyword>
<dbReference type="Gene3D" id="3.30.40.10">
    <property type="entry name" value="Zinc/RING finger domain, C3HC4 (zinc finger)"/>
    <property type="match status" value="2"/>
</dbReference>
<keyword evidence="2" id="KW-0479">Metal-binding</keyword>
<dbReference type="Proteomes" id="UP001470230">
    <property type="component" value="Unassembled WGS sequence"/>
</dbReference>
<dbReference type="InterPro" id="IPR001841">
    <property type="entry name" value="Znf_RING"/>
</dbReference>
<accession>A0ABR2JER8</accession>
<dbReference type="SMART" id="SM00184">
    <property type="entry name" value="RING"/>
    <property type="match status" value="2"/>
</dbReference>
<dbReference type="Pfam" id="PF13920">
    <property type="entry name" value="zf-C3HC4_3"/>
    <property type="match status" value="2"/>
</dbReference>
<dbReference type="PROSITE" id="PS50089">
    <property type="entry name" value="ZF_RING_2"/>
    <property type="match status" value="2"/>
</dbReference>
<dbReference type="InterPro" id="IPR012334">
    <property type="entry name" value="Pectin_lyas_fold"/>
</dbReference>
<name>A0ABR2JER8_9EUKA</name>
<evidence type="ECO:0000313" key="5">
    <source>
        <dbReference type="Proteomes" id="UP001470230"/>
    </source>
</evidence>
<organism evidence="4 5">
    <name type="scientific">Tritrichomonas musculus</name>
    <dbReference type="NCBI Taxonomy" id="1915356"/>
    <lineage>
        <taxon>Eukaryota</taxon>
        <taxon>Metamonada</taxon>
        <taxon>Parabasalia</taxon>
        <taxon>Tritrichomonadida</taxon>
        <taxon>Tritrichomonadidae</taxon>
        <taxon>Tritrichomonas</taxon>
    </lineage>
</organism>
<keyword evidence="2" id="KW-0862">Zinc</keyword>
<gene>
    <name evidence="4" type="ORF">M9Y10_006433</name>
</gene>
<dbReference type="Gene3D" id="2.160.20.10">
    <property type="entry name" value="Single-stranded right-handed beta-helix, Pectin lyase-like"/>
    <property type="match status" value="2"/>
</dbReference>
<evidence type="ECO:0000256" key="1">
    <source>
        <dbReference type="ARBA" id="ARBA00022737"/>
    </source>
</evidence>
<dbReference type="PANTHER" id="PTHR22990">
    <property type="entry name" value="F-BOX ONLY PROTEIN"/>
    <property type="match status" value="1"/>
</dbReference>
<dbReference type="InterPro" id="IPR013083">
    <property type="entry name" value="Znf_RING/FYVE/PHD"/>
</dbReference>
<keyword evidence="5" id="KW-1185">Reference proteome</keyword>
<dbReference type="EMBL" id="JAPFFF010000012">
    <property type="protein sequence ID" value="KAK8876239.1"/>
    <property type="molecule type" value="Genomic_DNA"/>
</dbReference>
<dbReference type="PANTHER" id="PTHR22990:SF15">
    <property type="entry name" value="F-BOX ONLY PROTEIN 10"/>
    <property type="match status" value="1"/>
</dbReference>
<sequence length="573" mass="63357">MSVEFSTLLDESNSIRTEGTREITLICPILQSDEDIEVDLSYTITSNCNTVIKCKHFNILSSGVKISNVSFECAVTIRSIEDCTITNATIKDAESSNGALTISDGVNVTLSHLTISDAKEIPGIYISENSVVLADNLHVHDLADTLVVVKNGSFVTVTDSNFHDSSGNGFYVYDQSSIEISNCKFSKTVYSSIFATNSQSVVRKCEFKDIKKNGVSIESTEDFLIEKNHFYDIEDTAIRIFSHSTGVVDGNKIHNLDGNGINCNESKVTIKNNELFDLLYPAIAIISNSTSIISGNIVNNIKYSGIVARGAKDVKIEGSKIKDVKESGISISDTLKAVILNNEIDNCEVAAIEGYNSSVLSIYDNNISNIRKYAFLVFTSGIMEAKNNKIDHIGDKMVKLAYKGGGEFYDNQVENCEEQCDCQTTSNYFFKGNGQFKGVTNDPTRVQRNIVELGKPFVDTSLRCLKCNEKQRDHYLLDCGHKVYCKECAMMAHQNKENCPLCRFPITGVSGGFGVSKDEMCIICFENKADSIILPCGHMGVCSVCLENWYKNKKSCPICRTEPCFYKKIINDI</sequence>
<dbReference type="Pfam" id="PF13229">
    <property type="entry name" value="Beta_helix"/>
    <property type="match status" value="1"/>
</dbReference>
<protein>
    <recommendedName>
        <fullName evidence="3">RING-type domain-containing protein</fullName>
    </recommendedName>
</protein>